<reference evidence="1" key="1">
    <citation type="submission" date="2020-10" db="EMBL/GenBank/DDBJ databases">
        <authorList>
            <person name="Gilroy R."/>
        </authorList>
    </citation>
    <scope>NUCLEOTIDE SEQUENCE</scope>
    <source>
        <strain evidence="1">CHK152-2994</strain>
    </source>
</reference>
<reference evidence="1" key="2">
    <citation type="journal article" date="2021" name="PeerJ">
        <title>Extensive microbial diversity within the chicken gut microbiome revealed by metagenomics and culture.</title>
        <authorList>
            <person name="Gilroy R."/>
            <person name="Ravi A."/>
            <person name="Getino M."/>
            <person name="Pursley I."/>
            <person name="Horton D.L."/>
            <person name="Alikhan N.F."/>
            <person name="Baker D."/>
            <person name="Gharbi K."/>
            <person name="Hall N."/>
            <person name="Watson M."/>
            <person name="Adriaenssens E.M."/>
            <person name="Foster-Nyarko E."/>
            <person name="Jarju S."/>
            <person name="Secka A."/>
            <person name="Antonio M."/>
            <person name="Oren A."/>
            <person name="Chaudhuri R.R."/>
            <person name="La Ragione R."/>
            <person name="Hildebrand F."/>
            <person name="Pallen M.J."/>
        </authorList>
    </citation>
    <scope>NUCLEOTIDE SEQUENCE</scope>
    <source>
        <strain evidence="1">CHK152-2994</strain>
    </source>
</reference>
<dbReference type="Proteomes" id="UP000824139">
    <property type="component" value="Unassembled WGS sequence"/>
</dbReference>
<sequence>AAAHLYDKNKPRILSFVPQAPGFGKKIGYFNKFLRALPSAAMTLAALGVGIVGGNKLSNFINDKVYHKHVERKIKTTDFAPHVDDLSMAVTLMADKSPLATGITRTVPAFLCVPGYQIGTHRD</sequence>
<accession>A0A9D1K4H0</accession>
<evidence type="ECO:0000313" key="2">
    <source>
        <dbReference type="Proteomes" id="UP000824139"/>
    </source>
</evidence>
<organism evidence="1 2">
    <name type="scientific">Candidatus Scatenecus faecavium</name>
    <dbReference type="NCBI Taxonomy" id="2840915"/>
    <lineage>
        <taxon>Bacteria</taxon>
        <taxon>Candidatus Scatenecus</taxon>
    </lineage>
</organism>
<name>A0A9D1K4H0_9BACT</name>
<proteinExistence type="predicted"/>
<protein>
    <submittedName>
        <fullName evidence="1">Uncharacterized protein</fullName>
    </submittedName>
</protein>
<gene>
    <name evidence="1" type="ORF">IAD41_09445</name>
</gene>
<dbReference type="EMBL" id="DVJO01000208">
    <property type="protein sequence ID" value="HIS83812.1"/>
    <property type="molecule type" value="Genomic_DNA"/>
</dbReference>
<feature type="non-terminal residue" evidence="1">
    <location>
        <position position="1"/>
    </location>
</feature>
<comment type="caution">
    <text evidence="1">The sequence shown here is derived from an EMBL/GenBank/DDBJ whole genome shotgun (WGS) entry which is preliminary data.</text>
</comment>
<dbReference type="AlphaFoldDB" id="A0A9D1K4H0"/>
<evidence type="ECO:0000313" key="1">
    <source>
        <dbReference type="EMBL" id="HIS83812.1"/>
    </source>
</evidence>